<proteinExistence type="predicted"/>
<dbReference type="Pfam" id="PF17942">
    <property type="entry name" value="Morc6_S5"/>
    <property type="match status" value="1"/>
</dbReference>
<feature type="domain" description="Morc S5" evidence="1">
    <location>
        <begin position="2"/>
        <end position="47"/>
    </location>
</feature>
<accession>A0A5E4DD30</accession>
<feature type="non-terminal residue" evidence="2">
    <location>
        <position position="1"/>
    </location>
</feature>
<dbReference type="GO" id="GO:0016605">
    <property type="term" value="C:PML body"/>
    <property type="evidence" value="ECO:0007669"/>
    <property type="project" value="TreeGrafter"/>
</dbReference>
<keyword evidence="3" id="KW-1185">Reference proteome</keyword>
<evidence type="ECO:0000259" key="1">
    <source>
        <dbReference type="Pfam" id="PF17942"/>
    </source>
</evidence>
<dbReference type="AlphaFoldDB" id="A0A5E4DD30"/>
<evidence type="ECO:0000313" key="3">
    <source>
        <dbReference type="Proteomes" id="UP000335636"/>
    </source>
</evidence>
<name>A0A5E4DD30_MARMO</name>
<evidence type="ECO:0000313" key="2">
    <source>
        <dbReference type="EMBL" id="VTJ92167.1"/>
    </source>
</evidence>
<dbReference type="PANTHER" id="PTHR23336">
    <property type="entry name" value="ZINC FINGER CW-TYPE COILED-COIL DOMAIN PROTEIN 3"/>
    <property type="match status" value="1"/>
</dbReference>
<dbReference type="EMBL" id="CABDUW010014341">
    <property type="protein sequence ID" value="VTJ92167.1"/>
    <property type="molecule type" value="Genomic_DNA"/>
</dbReference>
<dbReference type="InterPro" id="IPR045261">
    <property type="entry name" value="MORC_ATPase"/>
</dbReference>
<dbReference type="InterPro" id="IPR041006">
    <property type="entry name" value="Morc_S5"/>
</dbReference>
<reference evidence="2" key="1">
    <citation type="submission" date="2019-04" db="EMBL/GenBank/DDBJ databases">
        <authorList>
            <person name="Alioto T."/>
            <person name="Alioto T."/>
        </authorList>
    </citation>
    <scope>NUCLEOTIDE SEQUENCE [LARGE SCALE GENOMIC DNA]</scope>
</reference>
<dbReference type="Proteomes" id="UP000335636">
    <property type="component" value="Unassembled WGS sequence"/>
</dbReference>
<organism evidence="2 3">
    <name type="scientific">Marmota monax</name>
    <name type="common">Woodchuck</name>
    <dbReference type="NCBI Taxonomy" id="9995"/>
    <lineage>
        <taxon>Eukaryota</taxon>
        <taxon>Metazoa</taxon>
        <taxon>Chordata</taxon>
        <taxon>Craniata</taxon>
        <taxon>Vertebrata</taxon>
        <taxon>Euteleostomi</taxon>
        <taxon>Mammalia</taxon>
        <taxon>Eutheria</taxon>
        <taxon>Euarchontoglires</taxon>
        <taxon>Glires</taxon>
        <taxon>Rodentia</taxon>
        <taxon>Sciuromorpha</taxon>
        <taxon>Sciuridae</taxon>
        <taxon>Xerinae</taxon>
        <taxon>Marmotini</taxon>
        <taxon>Marmota</taxon>
    </lineage>
</organism>
<dbReference type="GO" id="GO:0016887">
    <property type="term" value="F:ATP hydrolysis activity"/>
    <property type="evidence" value="ECO:0007669"/>
    <property type="project" value="InterPro"/>
</dbReference>
<sequence length="68" mass="7878">ANNMGVGVVGIIECNFLKPTHNKQDFDYTNEYRLTITALGEKLNDYWNEMKVKKNSEYPLNLPVEDIQ</sequence>
<dbReference type="PANTHER" id="PTHR23336:SF17">
    <property type="entry name" value="MORC FAMILY CW-TYPE ZINC FINGER PROTEIN 3"/>
    <property type="match status" value="1"/>
</dbReference>
<gene>
    <name evidence="2" type="ORF">MONAX_5E047025</name>
</gene>
<protein>
    <recommendedName>
        <fullName evidence="1">Morc S5 domain-containing protein</fullName>
    </recommendedName>
</protein>
<comment type="caution">
    <text evidence="2">The sequence shown here is derived from an EMBL/GenBank/DDBJ whole genome shotgun (WGS) entry which is preliminary data.</text>
</comment>